<dbReference type="GO" id="GO:0032259">
    <property type="term" value="P:methylation"/>
    <property type="evidence" value="ECO:0007669"/>
    <property type="project" value="UniProtKB-KW"/>
</dbReference>
<dbReference type="EMBL" id="JBAMMX010000023">
    <property type="protein sequence ID" value="KAK6917635.1"/>
    <property type="molecule type" value="Genomic_DNA"/>
</dbReference>
<accession>A0AAN8ULB4</accession>
<dbReference type="Proteomes" id="UP001370490">
    <property type="component" value="Unassembled WGS sequence"/>
</dbReference>
<dbReference type="Pfam" id="PF08100">
    <property type="entry name" value="Dimerisation"/>
    <property type="match status" value="1"/>
</dbReference>
<dbReference type="GO" id="GO:0046983">
    <property type="term" value="F:protein dimerization activity"/>
    <property type="evidence" value="ECO:0007669"/>
    <property type="project" value="InterPro"/>
</dbReference>
<proteinExistence type="predicted"/>
<keyword evidence="3" id="KW-1185">Reference proteome</keyword>
<name>A0AAN8ULB4_9MAGN</name>
<keyword evidence="2" id="KW-0489">Methyltransferase</keyword>
<organism evidence="2 3">
    <name type="scientific">Dillenia turbinata</name>
    <dbReference type="NCBI Taxonomy" id="194707"/>
    <lineage>
        <taxon>Eukaryota</taxon>
        <taxon>Viridiplantae</taxon>
        <taxon>Streptophyta</taxon>
        <taxon>Embryophyta</taxon>
        <taxon>Tracheophyta</taxon>
        <taxon>Spermatophyta</taxon>
        <taxon>Magnoliopsida</taxon>
        <taxon>eudicotyledons</taxon>
        <taxon>Gunneridae</taxon>
        <taxon>Pentapetalae</taxon>
        <taxon>Dilleniales</taxon>
        <taxon>Dilleniaceae</taxon>
        <taxon>Dillenia</taxon>
    </lineage>
</organism>
<sequence>MVNVGGRERTEKEWKRLFFEAGYFMKISKLNRKRYVDLFRWSSSRFRAFIRTCVCSTLVAPEEVKCAIQLGISDIIHGHTRPITLPELVSALQISPTRASCLQRLMRSKIILQALSKLAQGMLGSIFSNSSGISWEIGSEEMSYAFETA</sequence>
<keyword evidence="2" id="KW-0808">Transferase</keyword>
<dbReference type="InterPro" id="IPR036388">
    <property type="entry name" value="WH-like_DNA-bd_sf"/>
</dbReference>
<evidence type="ECO:0000259" key="1">
    <source>
        <dbReference type="Pfam" id="PF08100"/>
    </source>
</evidence>
<evidence type="ECO:0000313" key="3">
    <source>
        <dbReference type="Proteomes" id="UP001370490"/>
    </source>
</evidence>
<dbReference type="InterPro" id="IPR012967">
    <property type="entry name" value="COMT_dimerisation"/>
</dbReference>
<evidence type="ECO:0000313" key="2">
    <source>
        <dbReference type="EMBL" id="KAK6917635.1"/>
    </source>
</evidence>
<feature type="domain" description="O-methyltransferase dimerisation" evidence="1">
    <location>
        <begin position="56"/>
        <end position="110"/>
    </location>
</feature>
<protein>
    <submittedName>
        <fullName evidence="2">Plant methyltransferase dimerization</fullName>
    </submittedName>
</protein>
<dbReference type="Gene3D" id="1.10.10.10">
    <property type="entry name" value="Winged helix-like DNA-binding domain superfamily/Winged helix DNA-binding domain"/>
    <property type="match status" value="1"/>
</dbReference>
<reference evidence="2 3" key="1">
    <citation type="submission" date="2023-12" db="EMBL/GenBank/DDBJ databases">
        <title>A high-quality genome assembly for Dillenia turbinata (Dilleniales).</title>
        <authorList>
            <person name="Chanderbali A."/>
        </authorList>
    </citation>
    <scope>NUCLEOTIDE SEQUENCE [LARGE SCALE GENOMIC DNA]</scope>
    <source>
        <strain evidence="2">LSX21</strain>
        <tissue evidence="2">Leaf</tissue>
    </source>
</reference>
<comment type="caution">
    <text evidence="2">The sequence shown here is derived from an EMBL/GenBank/DDBJ whole genome shotgun (WGS) entry which is preliminary data.</text>
</comment>
<dbReference type="AlphaFoldDB" id="A0AAN8ULB4"/>
<dbReference type="GO" id="GO:0008168">
    <property type="term" value="F:methyltransferase activity"/>
    <property type="evidence" value="ECO:0007669"/>
    <property type="project" value="UniProtKB-KW"/>
</dbReference>
<dbReference type="SUPFAM" id="SSF46785">
    <property type="entry name" value="Winged helix' DNA-binding domain"/>
    <property type="match status" value="1"/>
</dbReference>
<dbReference type="InterPro" id="IPR036390">
    <property type="entry name" value="WH_DNA-bd_sf"/>
</dbReference>
<gene>
    <name evidence="2" type="ORF">RJ641_018386</name>
</gene>